<dbReference type="RefSeq" id="WP_126039572.1">
    <property type="nucleotide sequence ID" value="NZ_CP022300.1"/>
</dbReference>
<reference evidence="1 2" key="1">
    <citation type="submission" date="2017-06" db="EMBL/GenBank/DDBJ databases">
        <title>Complete Genome Sequence of the Carbazole-Degrading Bacterium Acinetobacter johnsonii IC001.</title>
        <authorList>
            <person name="Vejarano F."/>
            <person name="Suzuki-Minakuchi C."/>
            <person name="Ohtsubo Y."/>
            <person name="Tsuda M."/>
            <person name="Okada K."/>
            <person name="Nojiri H."/>
        </authorList>
    </citation>
    <scope>NUCLEOTIDE SEQUENCE [LARGE SCALE GENOMIC DNA]</scope>
    <source>
        <strain evidence="1 2">IC001</strain>
        <plasmid evidence="2">pic001b</plasmid>
    </source>
</reference>
<sequence>MAIQNTTQTVQQAATLLAGMDWLDQDTAKEIVTMAEAVANMFMVVYYQAETGQATQADFQEAMTALRQALPQRA</sequence>
<name>A0A3S9AQD1_ACIJO</name>
<keyword evidence="1" id="KW-0614">Plasmid</keyword>
<dbReference type="InterPro" id="IPR024640">
    <property type="entry name" value="Toxin-antitoxin_type_1_toxin"/>
</dbReference>
<evidence type="ECO:0000313" key="2">
    <source>
        <dbReference type="Proteomes" id="UP000276980"/>
    </source>
</evidence>
<evidence type="ECO:0000313" key="1">
    <source>
        <dbReference type="EMBL" id="AZN65860.1"/>
    </source>
</evidence>
<dbReference type="Pfam" id="PF12703">
    <property type="entry name" value="ptaRNA1_toxin"/>
    <property type="match status" value="1"/>
</dbReference>
<organism evidence="1 2">
    <name type="scientific">Acinetobacter johnsonii</name>
    <dbReference type="NCBI Taxonomy" id="40214"/>
    <lineage>
        <taxon>Bacteria</taxon>
        <taxon>Pseudomonadati</taxon>
        <taxon>Pseudomonadota</taxon>
        <taxon>Gammaproteobacteria</taxon>
        <taxon>Moraxellales</taxon>
        <taxon>Moraxellaceae</taxon>
        <taxon>Acinetobacter</taxon>
    </lineage>
</organism>
<accession>A0A3S9AQD1</accession>
<proteinExistence type="predicted"/>
<dbReference type="EMBL" id="CP022300">
    <property type="protein sequence ID" value="AZN65860.1"/>
    <property type="molecule type" value="Genomic_DNA"/>
</dbReference>
<geneLocation type="plasmid" evidence="2">
    <name>pic001b</name>
</geneLocation>
<dbReference type="AlphaFoldDB" id="A0A3S9AQD1"/>
<dbReference type="Proteomes" id="UP000276980">
    <property type="component" value="Plasmid pIC001B"/>
</dbReference>
<gene>
    <name evidence="1" type="ORF">CFH90_18285</name>
</gene>
<protein>
    <submittedName>
        <fullName evidence="1">Toxin of toxin-antitoxin system</fullName>
    </submittedName>
</protein>